<dbReference type="InterPro" id="IPR002734">
    <property type="entry name" value="RibDG_C"/>
</dbReference>
<dbReference type="InterPro" id="IPR024072">
    <property type="entry name" value="DHFR-like_dom_sf"/>
</dbReference>
<keyword evidence="3" id="KW-1185">Reference proteome</keyword>
<dbReference type="Pfam" id="PF01872">
    <property type="entry name" value="RibD_C"/>
    <property type="match status" value="1"/>
</dbReference>
<dbReference type="RefSeq" id="WP_286216919.1">
    <property type="nucleotide sequence ID" value="NZ_AP027729.1"/>
</dbReference>
<organism evidence="2 3">
    <name type="scientific">Paraoerskovia sediminicola</name>
    <dbReference type="NCBI Taxonomy" id="1138587"/>
    <lineage>
        <taxon>Bacteria</taxon>
        <taxon>Bacillati</taxon>
        <taxon>Actinomycetota</taxon>
        <taxon>Actinomycetes</taxon>
        <taxon>Micrococcales</taxon>
        <taxon>Cellulomonadaceae</taxon>
        <taxon>Paraoerskovia</taxon>
    </lineage>
</organism>
<sequence length="186" mass="20382">MARLVYSAIASLDGFIADSDGDFTFAEPDAEVHAYINDLSRGIGTFHHGRRTWDVMKVWQDLPTGPDEPPEMNDFAEIWRSADKVVHSTTIEPPSTPRTTLERGFDAAAVRAATDAAVRDVAIDGPTLAAHAFTAGIVDDVHLFLHPVLVGSGLRALPDGVRLDLELVHECRFACGVVHLHHRVRR</sequence>
<evidence type="ECO:0000313" key="3">
    <source>
        <dbReference type="Proteomes" id="UP001321475"/>
    </source>
</evidence>
<evidence type="ECO:0000313" key="2">
    <source>
        <dbReference type="EMBL" id="BDZ42434.1"/>
    </source>
</evidence>
<dbReference type="EMBL" id="AP027729">
    <property type="protein sequence ID" value="BDZ42434.1"/>
    <property type="molecule type" value="Genomic_DNA"/>
</dbReference>
<name>A0ABN6XC60_9CELL</name>
<accession>A0ABN6XC60</accession>
<feature type="domain" description="Bacterial bifunctional deaminase-reductase C-terminal" evidence="1">
    <location>
        <begin position="4"/>
        <end position="178"/>
    </location>
</feature>
<dbReference type="Proteomes" id="UP001321475">
    <property type="component" value="Chromosome"/>
</dbReference>
<dbReference type="SUPFAM" id="SSF53597">
    <property type="entry name" value="Dihydrofolate reductase-like"/>
    <property type="match status" value="1"/>
</dbReference>
<proteinExistence type="predicted"/>
<gene>
    <name evidence="2" type="ORF">GCM10025865_17330</name>
</gene>
<reference evidence="3" key="1">
    <citation type="journal article" date="2019" name="Int. J. Syst. Evol. Microbiol.">
        <title>The Global Catalogue of Microorganisms (GCM) 10K type strain sequencing project: providing services to taxonomists for standard genome sequencing and annotation.</title>
        <authorList>
            <consortium name="The Broad Institute Genomics Platform"/>
            <consortium name="The Broad Institute Genome Sequencing Center for Infectious Disease"/>
            <person name="Wu L."/>
            <person name="Ma J."/>
        </authorList>
    </citation>
    <scope>NUCLEOTIDE SEQUENCE [LARGE SCALE GENOMIC DNA]</scope>
    <source>
        <strain evidence="3">NBRC 108565</strain>
    </source>
</reference>
<dbReference type="Gene3D" id="3.40.430.10">
    <property type="entry name" value="Dihydrofolate Reductase, subunit A"/>
    <property type="match status" value="1"/>
</dbReference>
<evidence type="ECO:0000259" key="1">
    <source>
        <dbReference type="Pfam" id="PF01872"/>
    </source>
</evidence>
<protein>
    <submittedName>
        <fullName evidence="2">Deaminase</fullName>
    </submittedName>
</protein>